<evidence type="ECO:0000256" key="7">
    <source>
        <dbReference type="SAM" id="MobiDB-lite"/>
    </source>
</evidence>
<evidence type="ECO:0000259" key="8">
    <source>
        <dbReference type="PROSITE" id="PS50157"/>
    </source>
</evidence>
<keyword evidence="1" id="KW-0479">Metal-binding</keyword>
<dbReference type="Proteomes" id="UP000504618">
    <property type="component" value="Unplaced"/>
</dbReference>
<evidence type="ECO:0000256" key="1">
    <source>
        <dbReference type="ARBA" id="ARBA00022723"/>
    </source>
</evidence>
<dbReference type="GO" id="GO:0005634">
    <property type="term" value="C:nucleus"/>
    <property type="evidence" value="ECO:0007669"/>
    <property type="project" value="TreeGrafter"/>
</dbReference>
<gene>
    <name evidence="10" type="primary">LOC112465189</name>
</gene>
<feature type="domain" description="C2H2-type" evidence="8">
    <location>
        <begin position="616"/>
        <end position="643"/>
    </location>
</feature>
<dbReference type="SMART" id="SM00355">
    <property type="entry name" value="ZnF_C2H2"/>
    <property type="match status" value="3"/>
</dbReference>
<dbReference type="PROSITE" id="PS00028">
    <property type="entry name" value="ZINC_FINGER_C2H2_1"/>
    <property type="match status" value="2"/>
</dbReference>
<dbReference type="PROSITE" id="PS50157">
    <property type="entry name" value="ZINC_FINGER_C2H2_2"/>
    <property type="match status" value="2"/>
</dbReference>
<keyword evidence="4" id="KW-0862">Zinc</keyword>
<evidence type="ECO:0000256" key="3">
    <source>
        <dbReference type="ARBA" id="ARBA00022771"/>
    </source>
</evidence>
<protein>
    <submittedName>
        <fullName evidence="10">Uncharacterized protein LOC112465189</fullName>
    </submittedName>
</protein>
<dbReference type="GO" id="GO:0001228">
    <property type="term" value="F:DNA-binding transcription activator activity, RNA polymerase II-specific"/>
    <property type="evidence" value="ECO:0007669"/>
    <property type="project" value="TreeGrafter"/>
</dbReference>
<name>A0A6J1R6D1_9HYME</name>
<dbReference type="GeneID" id="112465189"/>
<evidence type="ECO:0000256" key="4">
    <source>
        <dbReference type="ARBA" id="ARBA00022833"/>
    </source>
</evidence>
<dbReference type="GO" id="GO:0000978">
    <property type="term" value="F:RNA polymerase II cis-regulatory region sequence-specific DNA binding"/>
    <property type="evidence" value="ECO:0007669"/>
    <property type="project" value="TreeGrafter"/>
</dbReference>
<dbReference type="InterPro" id="IPR013087">
    <property type="entry name" value="Znf_C2H2_type"/>
</dbReference>
<dbReference type="Pfam" id="PF00096">
    <property type="entry name" value="zf-C2H2"/>
    <property type="match status" value="1"/>
</dbReference>
<dbReference type="InterPro" id="IPR036236">
    <property type="entry name" value="Znf_C2H2_sf"/>
</dbReference>
<feature type="domain" description="C2H2-type" evidence="8">
    <location>
        <begin position="644"/>
        <end position="672"/>
    </location>
</feature>
<accession>A0A6J1R6D1</accession>
<dbReference type="PANTHER" id="PTHR24393:SF147">
    <property type="entry name" value="ZINC FINGER PROTEIN 83-LIKE"/>
    <property type="match status" value="1"/>
</dbReference>
<organism evidence="9 10">
    <name type="scientific">Temnothorax curvispinosus</name>
    <dbReference type="NCBI Taxonomy" id="300111"/>
    <lineage>
        <taxon>Eukaryota</taxon>
        <taxon>Metazoa</taxon>
        <taxon>Ecdysozoa</taxon>
        <taxon>Arthropoda</taxon>
        <taxon>Hexapoda</taxon>
        <taxon>Insecta</taxon>
        <taxon>Pterygota</taxon>
        <taxon>Neoptera</taxon>
        <taxon>Endopterygota</taxon>
        <taxon>Hymenoptera</taxon>
        <taxon>Apocrita</taxon>
        <taxon>Aculeata</taxon>
        <taxon>Formicoidea</taxon>
        <taxon>Formicidae</taxon>
        <taxon>Myrmicinae</taxon>
        <taxon>Temnothorax</taxon>
    </lineage>
</organism>
<evidence type="ECO:0000313" key="9">
    <source>
        <dbReference type="Proteomes" id="UP000504618"/>
    </source>
</evidence>
<dbReference type="GO" id="GO:0008270">
    <property type="term" value="F:zinc ion binding"/>
    <property type="evidence" value="ECO:0007669"/>
    <property type="project" value="UniProtKB-KW"/>
</dbReference>
<dbReference type="AlphaFoldDB" id="A0A6J1R6D1"/>
<keyword evidence="2" id="KW-0677">Repeat</keyword>
<feature type="region of interest" description="Disordered" evidence="7">
    <location>
        <begin position="459"/>
        <end position="481"/>
    </location>
</feature>
<feature type="compositionally biased region" description="Low complexity" evidence="7">
    <location>
        <begin position="459"/>
        <end position="479"/>
    </location>
</feature>
<evidence type="ECO:0000256" key="5">
    <source>
        <dbReference type="ARBA" id="ARBA00023242"/>
    </source>
</evidence>
<reference evidence="10" key="1">
    <citation type="submission" date="2025-08" db="UniProtKB">
        <authorList>
            <consortium name="RefSeq"/>
        </authorList>
    </citation>
    <scope>IDENTIFICATION</scope>
    <source>
        <tissue evidence="10">Whole body</tissue>
    </source>
</reference>
<dbReference type="RefSeq" id="XP_024888390.1">
    <property type="nucleotide sequence ID" value="XM_025032622.1"/>
</dbReference>
<proteinExistence type="predicted"/>
<evidence type="ECO:0000256" key="2">
    <source>
        <dbReference type="ARBA" id="ARBA00022737"/>
    </source>
</evidence>
<dbReference type="OrthoDB" id="8922241at2759"/>
<dbReference type="PANTHER" id="PTHR24393">
    <property type="entry name" value="ZINC FINGER PROTEIN"/>
    <property type="match status" value="1"/>
</dbReference>
<sequence length="791" mass="87925">MVKMAYAPLSTSSRLVSIDTMSNICPNNVIKPTLSEVLQSDSVKRLFNQPNLVIQTISSKPLAESDNNMFWHKRNGMNTTSNCTRPSEISIFPVRTADEEKEDDNLLPSKIEHKKSEIALLPIKKKSCGHYEPCENIVCDVTLQQYVDKDGMSPMLALSIEEDEINAPVEKHCKNENCDALSIDHNRCRRALIKLHRCDKSYMCDICGIKLREIRNKDKKWISRIYHRNCTRKKEYVHNNVDRSHLQKERMRMRELQILEIARMKKHNYSDLATTIETLRRNEELIIIPQKVSSQPIVITTSVSSTQLTSSNLITAQPIKINSQITKATNIFGSVPLMVSSQNTVISGNTLHSESKVKSISQVRFRNLQQNSHLKSTSVPTLAPVQTQVSTPASTSAAVPTLTLALGPASTPPSASAPVSTLTLALAPNLAPAPASVPASDPASTSVPTLALALAPSPAPVSTVTSTTAPTRTTSTPAPVESPRKQYIRLTVSPQATTGQPITINNLIISPSHILTTTAAQPKTFLAPIRVVPIANLISPPSLLHRTQGIPKFCIVTENLAPVAIPKSPSIQPASAAADITPVTSTKQVNASKLLMRNPISKVRKTPKSMKAKKSFFCVYCSKNITTDWYFKMHIAKHRGEKLFFCNFCDESFSNNYDMKKHIINQHTSQKELACDKCNYTSTSLATFKSHVQTHTICSRNKADVQSKKQRKLSEELSEDKINRKLSHKTYKRKVKRIINSQNKRVEKHNNKELLTLNIGGNAKTKGFNFVSMKKIVEPENFEQESAITSR</sequence>
<keyword evidence="5" id="KW-0539">Nucleus</keyword>
<keyword evidence="9" id="KW-1185">Reference proteome</keyword>
<evidence type="ECO:0000313" key="10">
    <source>
        <dbReference type="RefSeq" id="XP_024888390.1"/>
    </source>
</evidence>
<dbReference type="SUPFAM" id="SSF57667">
    <property type="entry name" value="beta-beta-alpha zinc fingers"/>
    <property type="match status" value="2"/>
</dbReference>
<keyword evidence="3 6" id="KW-0863">Zinc-finger</keyword>
<evidence type="ECO:0000256" key="6">
    <source>
        <dbReference type="PROSITE-ProRule" id="PRU00042"/>
    </source>
</evidence>
<dbReference type="Gene3D" id="3.30.160.60">
    <property type="entry name" value="Classic Zinc Finger"/>
    <property type="match status" value="1"/>
</dbReference>